<evidence type="ECO:0000256" key="2">
    <source>
        <dbReference type="SAM" id="MobiDB-lite"/>
    </source>
</evidence>
<feature type="coiled-coil region" evidence="1">
    <location>
        <begin position="502"/>
        <end position="562"/>
    </location>
</feature>
<feature type="compositionally biased region" description="Basic and acidic residues" evidence="2">
    <location>
        <begin position="825"/>
        <end position="848"/>
    </location>
</feature>
<evidence type="ECO:0000313" key="4">
    <source>
        <dbReference type="Proteomes" id="UP001055712"/>
    </source>
</evidence>
<keyword evidence="1" id="KW-0175">Coiled coil</keyword>
<proteinExistence type="predicted"/>
<feature type="coiled-coil region" evidence="1">
    <location>
        <begin position="629"/>
        <end position="656"/>
    </location>
</feature>
<gene>
    <name evidence="3" type="ORF">D9Q98_001206</name>
</gene>
<name>A0A9D4Z2F3_CHLVU</name>
<feature type="region of interest" description="Disordered" evidence="2">
    <location>
        <begin position="178"/>
        <end position="228"/>
    </location>
</feature>
<dbReference type="AlphaFoldDB" id="A0A9D4Z2F3"/>
<feature type="compositionally biased region" description="Low complexity" evidence="2">
    <location>
        <begin position="849"/>
        <end position="859"/>
    </location>
</feature>
<dbReference type="Gene3D" id="1.10.287.1490">
    <property type="match status" value="1"/>
</dbReference>
<feature type="compositionally biased region" description="Low complexity" evidence="2">
    <location>
        <begin position="267"/>
        <end position="276"/>
    </location>
</feature>
<evidence type="ECO:0000313" key="3">
    <source>
        <dbReference type="EMBL" id="KAI3438789.1"/>
    </source>
</evidence>
<feature type="compositionally biased region" description="Low complexity" evidence="2">
    <location>
        <begin position="887"/>
        <end position="901"/>
    </location>
</feature>
<dbReference type="OrthoDB" id="520912at2759"/>
<dbReference type="Proteomes" id="UP001055712">
    <property type="component" value="Unassembled WGS sequence"/>
</dbReference>
<feature type="compositionally biased region" description="Polar residues" evidence="2">
    <location>
        <begin position="218"/>
        <end position="227"/>
    </location>
</feature>
<organism evidence="3 4">
    <name type="scientific">Chlorella vulgaris</name>
    <name type="common">Green alga</name>
    <dbReference type="NCBI Taxonomy" id="3077"/>
    <lineage>
        <taxon>Eukaryota</taxon>
        <taxon>Viridiplantae</taxon>
        <taxon>Chlorophyta</taxon>
        <taxon>core chlorophytes</taxon>
        <taxon>Trebouxiophyceae</taxon>
        <taxon>Chlorellales</taxon>
        <taxon>Chlorellaceae</taxon>
        <taxon>Chlorella clade</taxon>
        <taxon>Chlorella</taxon>
    </lineage>
</organism>
<protein>
    <submittedName>
        <fullName evidence="3">Uncharacterized protein</fullName>
    </submittedName>
</protein>
<feature type="region of interest" description="Disordered" evidence="2">
    <location>
        <begin position="957"/>
        <end position="992"/>
    </location>
</feature>
<feature type="compositionally biased region" description="Low complexity" evidence="2">
    <location>
        <begin position="148"/>
        <end position="159"/>
    </location>
</feature>
<feature type="region of interest" description="Disordered" evidence="2">
    <location>
        <begin position="122"/>
        <end position="159"/>
    </location>
</feature>
<feature type="compositionally biased region" description="Basic and acidic residues" evidence="2">
    <location>
        <begin position="127"/>
        <end position="139"/>
    </location>
</feature>
<feature type="region of interest" description="Disordered" evidence="2">
    <location>
        <begin position="825"/>
        <end position="861"/>
    </location>
</feature>
<reference evidence="3" key="2">
    <citation type="submission" date="2020-11" db="EMBL/GenBank/DDBJ databases">
        <authorList>
            <person name="Cecchin M."/>
            <person name="Marcolungo L."/>
            <person name="Rossato M."/>
            <person name="Girolomoni L."/>
            <person name="Cosentino E."/>
            <person name="Cuine S."/>
            <person name="Li-Beisson Y."/>
            <person name="Delledonne M."/>
            <person name="Ballottari M."/>
        </authorList>
    </citation>
    <scope>NUCLEOTIDE SEQUENCE</scope>
    <source>
        <strain evidence="3">211/11P</strain>
        <tissue evidence="3">Whole cell</tissue>
    </source>
</reference>
<feature type="region of interest" description="Disordered" evidence="2">
    <location>
        <begin position="884"/>
        <end position="910"/>
    </location>
</feature>
<sequence length="992" mass="104560">MGLFRSCSPTRPPSFVLGLPDGDHKVTVRIHESQLQLRSKGTGEVIEMHPLQTVSWHTCVLPSKQHALCLRIPAAATHCSNAEAGPCQAARELLLRCKTKHQAEEMQAMLCAASLALRQMQSDQDAMQERPSRPAEKQQGEGAEQCSTDAGDTAAAAQQPEHTAALQLCLSVAPPQRLSPLPSRQQQQGAEPCCKEPSLPDWSSFGSPVPEAADVSPGHSSAPTGSASPKPLAAIAAMLAPRSAPSSPVLPGLALVLNAATVPPDRPSASAPASPAHSRKAHGRASTASSVQAIHRAVTPPVRLLSSSGRPCSSTAHGQVQQLRAEVARLSAELAQSRMPDTVQGSMLQVTGGCSERPLEAEAGYGTSSNAVLAAPVPQQAAVAPGGEAGTSAYSAGSTANEQLGLALQENCLLLQQQASLQAELGRMQGQLSAAAGDNIRLAQEAVAAVRQLQAMAEAASSSQLRERQLHSSLAAAVGQCGAVGRELVSLSAKLEARAGQYQELKATADTLSGERTELTAALATVQVQLNSATPAGWAAEAASLRRQADSAQGEAAAARAAAVAVEARLAGAQRREAEAAGHLREAAQCMEAAQTARASGLARERQLAGEVQLLRQQLAGKLPDSDPAKALQERLSQLEAAQAQLLQERATLLVQVQQLSAVGQELSSSCRMLEAGRQAVVREREGALEALSKAQAGHAAAELSWEKQRQQLEASLGAANGRLANTDSSAQSSKAEVQALAGRMEALLQEHAENKQRAAGREQELMSEIKQLTAKHEAEVTAARARKEAEAATAAEATARHQEQLRIAESNLAAARRQVEVLEAEQQRVQEDARRASDGHAAEKRDLQLQASSAQAEAAKLEQDLKAAQGQEHDLRRELADNKHMAQQAQAQAAAAAGAQSSLSHERKQLQARLERLGVERARAARDRDAAQFKCATLQQQCNLLEAVAQRQAADTVRRGMASSKENASREGRRLIKSHRPLRAVYGSSSD</sequence>
<reference evidence="3" key="1">
    <citation type="journal article" date="2019" name="Plant J.">
        <title>Chlorella vulgaris genome assembly and annotation reveals the molecular basis for metabolic acclimation to high light conditions.</title>
        <authorList>
            <person name="Cecchin M."/>
            <person name="Marcolungo L."/>
            <person name="Rossato M."/>
            <person name="Girolomoni L."/>
            <person name="Cosentino E."/>
            <person name="Cuine S."/>
            <person name="Li-Beisson Y."/>
            <person name="Delledonne M."/>
            <person name="Ballottari M."/>
        </authorList>
    </citation>
    <scope>NUCLEOTIDE SEQUENCE</scope>
    <source>
        <strain evidence="3">211/11P</strain>
    </source>
</reference>
<keyword evidence="4" id="KW-1185">Reference proteome</keyword>
<feature type="region of interest" description="Disordered" evidence="2">
    <location>
        <begin position="264"/>
        <end position="291"/>
    </location>
</feature>
<evidence type="ECO:0000256" key="1">
    <source>
        <dbReference type="SAM" id="Coils"/>
    </source>
</evidence>
<accession>A0A9D4Z2F3</accession>
<dbReference type="EMBL" id="SIDB01000001">
    <property type="protein sequence ID" value="KAI3438789.1"/>
    <property type="molecule type" value="Genomic_DNA"/>
</dbReference>
<comment type="caution">
    <text evidence="3">The sequence shown here is derived from an EMBL/GenBank/DDBJ whole genome shotgun (WGS) entry which is preliminary data.</text>
</comment>